<sequence>MKHITALVALIGAANAVAIPTAGNHLSTRQAPQDLPDLNSLPDDMVLIEIPDDDNGTPDANPTHGQQGPKKREPLRLGGKKIASSNGDDGGGRGGRAGGDFAKNVAAGVVADSIVTGATEAAGAVVKRTPLGFGRKKGGSPDSNNGDNRGGGSAAGEFGKDVAAGVAADAVVLGGAEAVNAVAKRNPAFGRKKGSSSSNNNNSDGGGRGGAAGEFGKDVAAEAANAAIQKRTPLIRVETDSSGGFKSPFPLSGTLPNLLASSLGSKTAEKREPRRFGFGGKSSDKSDSKADGADGPNNGGSSDGGSSDTASKFGSTGSGVGGLLKGGAAVATITQESGNEQGSENSTAAAVQKREPSPRFAIFGNLFRGMFKTGTDVATDVAVESATTNGNNEKRSEASQRRSDTPGKKLGKQLGKAIREQQTSGATEAIARHGTLAYAAATGLAVAMVFGAL</sequence>
<proteinExistence type="predicted"/>
<evidence type="ECO:0000256" key="2">
    <source>
        <dbReference type="SAM" id="SignalP"/>
    </source>
</evidence>
<feature type="region of interest" description="Disordered" evidence="1">
    <location>
        <begin position="335"/>
        <end position="354"/>
    </location>
</feature>
<feature type="chain" id="PRO_5042900367" evidence="2">
    <location>
        <begin position="17"/>
        <end position="453"/>
    </location>
</feature>
<feature type="region of interest" description="Disordered" evidence="1">
    <location>
        <begin position="188"/>
        <end position="214"/>
    </location>
</feature>
<dbReference type="AlphaFoldDB" id="A0AAN6UJ18"/>
<feature type="compositionally biased region" description="Polar residues" evidence="1">
    <location>
        <begin position="335"/>
        <end position="349"/>
    </location>
</feature>
<organism evidence="3 4">
    <name type="scientific">Trichocladium antarcticum</name>
    <dbReference type="NCBI Taxonomy" id="1450529"/>
    <lineage>
        <taxon>Eukaryota</taxon>
        <taxon>Fungi</taxon>
        <taxon>Dikarya</taxon>
        <taxon>Ascomycota</taxon>
        <taxon>Pezizomycotina</taxon>
        <taxon>Sordariomycetes</taxon>
        <taxon>Sordariomycetidae</taxon>
        <taxon>Sordariales</taxon>
        <taxon>Chaetomiaceae</taxon>
        <taxon>Trichocladium</taxon>
    </lineage>
</organism>
<keyword evidence="4" id="KW-1185">Reference proteome</keyword>
<feature type="region of interest" description="Disordered" evidence="1">
    <location>
        <begin position="48"/>
        <end position="96"/>
    </location>
</feature>
<evidence type="ECO:0000313" key="3">
    <source>
        <dbReference type="EMBL" id="KAK4133908.1"/>
    </source>
</evidence>
<keyword evidence="2" id="KW-0732">Signal</keyword>
<name>A0AAN6UJ18_9PEZI</name>
<reference evidence="3" key="2">
    <citation type="submission" date="2023-05" db="EMBL/GenBank/DDBJ databases">
        <authorList>
            <consortium name="Lawrence Berkeley National Laboratory"/>
            <person name="Steindorff A."/>
            <person name="Hensen N."/>
            <person name="Bonometti L."/>
            <person name="Westerberg I."/>
            <person name="Brannstrom I.O."/>
            <person name="Guillou S."/>
            <person name="Cros-Aarteil S."/>
            <person name="Calhoun S."/>
            <person name="Haridas S."/>
            <person name="Kuo A."/>
            <person name="Mondo S."/>
            <person name="Pangilinan J."/>
            <person name="Riley R."/>
            <person name="Labutti K."/>
            <person name="Andreopoulos B."/>
            <person name="Lipzen A."/>
            <person name="Chen C."/>
            <person name="Yanf M."/>
            <person name="Daum C."/>
            <person name="Ng V."/>
            <person name="Clum A."/>
            <person name="Ohm R."/>
            <person name="Martin F."/>
            <person name="Silar P."/>
            <person name="Natvig D."/>
            <person name="Lalanne C."/>
            <person name="Gautier V."/>
            <person name="Ament-Velasquez S.L."/>
            <person name="Kruys A."/>
            <person name="Hutchinson M.I."/>
            <person name="Powell A.J."/>
            <person name="Barry K."/>
            <person name="Miller A.N."/>
            <person name="Grigoriev I.V."/>
            <person name="Debuchy R."/>
            <person name="Gladieux P."/>
            <person name="Thoren M.H."/>
            <person name="Johannesson H."/>
        </authorList>
    </citation>
    <scope>NUCLEOTIDE SEQUENCE</scope>
    <source>
        <strain evidence="3">CBS 123565</strain>
    </source>
</reference>
<feature type="compositionally biased region" description="Basic and acidic residues" evidence="1">
    <location>
        <begin position="392"/>
        <end position="407"/>
    </location>
</feature>
<protein>
    <submittedName>
        <fullName evidence="3">Uncharacterized protein</fullName>
    </submittedName>
</protein>
<feature type="region of interest" description="Disordered" evidence="1">
    <location>
        <begin position="263"/>
        <end position="319"/>
    </location>
</feature>
<feature type="region of interest" description="Disordered" evidence="1">
    <location>
        <begin position="385"/>
        <end position="414"/>
    </location>
</feature>
<feature type="region of interest" description="Disordered" evidence="1">
    <location>
        <begin position="131"/>
        <end position="154"/>
    </location>
</feature>
<dbReference type="EMBL" id="MU853410">
    <property type="protein sequence ID" value="KAK4133908.1"/>
    <property type="molecule type" value="Genomic_DNA"/>
</dbReference>
<gene>
    <name evidence="3" type="ORF">BT67DRAFT_434522</name>
</gene>
<feature type="compositionally biased region" description="Gly residues" evidence="1">
    <location>
        <begin position="204"/>
        <end position="213"/>
    </location>
</feature>
<evidence type="ECO:0000256" key="1">
    <source>
        <dbReference type="SAM" id="MobiDB-lite"/>
    </source>
</evidence>
<feature type="signal peptide" evidence="2">
    <location>
        <begin position="1"/>
        <end position="16"/>
    </location>
</feature>
<reference evidence="3" key="1">
    <citation type="journal article" date="2023" name="Mol. Phylogenet. Evol.">
        <title>Genome-scale phylogeny and comparative genomics of the fungal order Sordariales.</title>
        <authorList>
            <person name="Hensen N."/>
            <person name="Bonometti L."/>
            <person name="Westerberg I."/>
            <person name="Brannstrom I.O."/>
            <person name="Guillou S."/>
            <person name="Cros-Aarteil S."/>
            <person name="Calhoun S."/>
            <person name="Haridas S."/>
            <person name="Kuo A."/>
            <person name="Mondo S."/>
            <person name="Pangilinan J."/>
            <person name="Riley R."/>
            <person name="LaButti K."/>
            <person name="Andreopoulos B."/>
            <person name="Lipzen A."/>
            <person name="Chen C."/>
            <person name="Yan M."/>
            <person name="Daum C."/>
            <person name="Ng V."/>
            <person name="Clum A."/>
            <person name="Steindorff A."/>
            <person name="Ohm R.A."/>
            <person name="Martin F."/>
            <person name="Silar P."/>
            <person name="Natvig D.O."/>
            <person name="Lalanne C."/>
            <person name="Gautier V."/>
            <person name="Ament-Velasquez S.L."/>
            <person name="Kruys A."/>
            <person name="Hutchinson M.I."/>
            <person name="Powell A.J."/>
            <person name="Barry K."/>
            <person name="Miller A.N."/>
            <person name="Grigoriev I.V."/>
            <person name="Debuchy R."/>
            <person name="Gladieux P."/>
            <person name="Hiltunen Thoren M."/>
            <person name="Johannesson H."/>
        </authorList>
    </citation>
    <scope>NUCLEOTIDE SEQUENCE</scope>
    <source>
        <strain evidence="3">CBS 123565</strain>
    </source>
</reference>
<feature type="compositionally biased region" description="Basic and acidic residues" evidence="1">
    <location>
        <begin position="282"/>
        <end position="292"/>
    </location>
</feature>
<comment type="caution">
    <text evidence="3">The sequence shown here is derived from an EMBL/GenBank/DDBJ whole genome shotgun (WGS) entry which is preliminary data.</text>
</comment>
<dbReference type="Proteomes" id="UP001304895">
    <property type="component" value="Unassembled WGS sequence"/>
</dbReference>
<evidence type="ECO:0000313" key="4">
    <source>
        <dbReference type="Proteomes" id="UP001304895"/>
    </source>
</evidence>
<accession>A0AAN6UJ18</accession>